<keyword evidence="2" id="KW-0813">Transport</keyword>
<dbReference type="GO" id="GO:0005886">
    <property type="term" value="C:plasma membrane"/>
    <property type="evidence" value="ECO:0007669"/>
    <property type="project" value="UniProtKB-SubCell"/>
</dbReference>
<evidence type="ECO:0000256" key="2">
    <source>
        <dbReference type="ARBA" id="ARBA00022448"/>
    </source>
</evidence>
<keyword evidence="7 11" id="KW-1133">Transmembrane helix</keyword>
<evidence type="ECO:0000256" key="9">
    <source>
        <dbReference type="ARBA" id="ARBA00023180"/>
    </source>
</evidence>
<feature type="transmembrane region" description="Helical" evidence="11">
    <location>
        <begin position="130"/>
        <end position="157"/>
    </location>
</feature>
<keyword evidence="9" id="KW-0325">Glycoprotein</keyword>
<dbReference type="AlphaFoldDB" id="A0A4S4EH94"/>
<dbReference type="SUPFAM" id="SSF90123">
    <property type="entry name" value="ABC transporter transmembrane region"/>
    <property type="match status" value="1"/>
</dbReference>
<dbReference type="Pfam" id="PF00664">
    <property type="entry name" value="ABC_membrane"/>
    <property type="match status" value="1"/>
</dbReference>
<dbReference type="PROSITE" id="PS50929">
    <property type="entry name" value="ABC_TM1F"/>
    <property type="match status" value="1"/>
</dbReference>
<comment type="caution">
    <text evidence="13">The sequence shown here is derived from an EMBL/GenBank/DDBJ whole genome shotgun (WGS) entry which is preliminary data.</text>
</comment>
<keyword evidence="4" id="KW-0677">Repeat</keyword>
<reference evidence="13 14" key="1">
    <citation type="journal article" date="2018" name="Proc. Natl. Acad. Sci. U.S.A.">
        <title>Draft genome sequence of Camellia sinensis var. sinensis provides insights into the evolution of the tea genome and tea quality.</title>
        <authorList>
            <person name="Wei C."/>
            <person name="Yang H."/>
            <person name="Wang S."/>
            <person name="Zhao J."/>
            <person name="Liu C."/>
            <person name="Gao L."/>
            <person name="Xia E."/>
            <person name="Lu Y."/>
            <person name="Tai Y."/>
            <person name="She G."/>
            <person name="Sun J."/>
            <person name="Cao H."/>
            <person name="Tong W."/>
            <person name="Gao Q."/>
            <person name="Li Y."/>
            <person name="Deng W."/>
            <person name="Jiang X."/>
            <person name="Wang W."/>
            <person name="Chen Q."/>
            <person name="Zhang S."/>
            <person name="Li H."/>
            <person name="Wu J."/>
            <person name="Wang P."/>
            <person name="Li P."/>
            <person name="Shi C."/>
            <person name="Zheng F."/>
            <person name="Jian J."/>
            <person name="Huang B."/>
            <person name="Shan D."/>
            <person name="Shi M."/>
            <person name="Fang C."/>
            <person name="Yue Y."/>
            <person name="Li F."/>
            <person name="Li D."/>
            <person name="Wei S."/>
            <person name="Han B."/>
            <person name="Jiang C."/>
            <person name="Yin Y."/>
            <person name="Xia T."/>
            <person name="Zhang Z."/>
            <person name="Bennetzen J.L."/>
            <person name="Zhao S."/>
            <person name="Wan X."/>
        </authorList>
    </citation>
    <scope>NUCLEOTIDE SEQUENCE [LARGE SCALE GENOMIC DNA]</scope>
    <source>
        <strain evidence="14">cv. Shuchazao</strain>
        <tissue evidence="13">Leaf</tissue>
    </source>
</reference>
<feature type="transmembrane region" description="Helical" evidence="11">
    <location>
        <begin position="238"/>
        <end position="257"/>
    </location>
</feature>
<dbReference type="InterPro" id="IPR011527">
    <property type="entry name" value="ABC1_TM_dom"/>
</dbReference>
<evidence type="ECO:0000256" key="6">
    <source>
        <dbReference type="ARBA" id="ARBA00022840"/>
    </source>
</evidence>
<keyword evidence="8 11" id="KW-0472">Membrane</keyword>
<keyword evidence="14" id="KW-1185">Reference proteome</keyword>
<gene>
    <name evidence="13" type="ORF">TEA_023866</name>
</gene>
<evidence type="ECO:0000256" key="8">
    <source>
        <dbReference type="ARBA" id="ARBA00023136"/>
    </source>
</evidence>
<dbReference type="EMBL" id="SDRB02004433">
    <property type="protein sequence ID" value="THG15843.1"/>
    <property type="molecule type" value="Genomic_DNA"/>
</dbReference>
<keyword evidence="6" id="KW-0067">ATP-binding</keyword>
<dbReference type="PANTHER" id="PTHR24222:SF70">
    <property type="entry name" value="BRACHYTIC2"/>
    <property type="match status" value="1"/>
</dbReference>
<evidence type="ECO:0000256" key="1">
    <source>
        <dbReference type="ARBA" id="ARBA00004651"/>
    </source>
</evidence>
<evidence type="ECO:0000259" key="12">
    <source>
        <dbReference type="PROSITE" id="PS50929"/>
    </source>
</evidence>
<feature type="domain" description="ABC transmembrane type-1" evidence="12">
    <location>
        <begin position="89"/>
        <end position="278"/>
    </location>
</feature>
<dbReference type="InterPro" id="IPR036640">
    <property type="entry name" value="ABC1_TM_sf"/>
</dbReference>
<protein>
    <recommendedName>
        <fullName evidence="12">ABC transmembrane type-1 domain-containing protein</fullName>
    </recommendedName>
</protein>
<sequence>MSQDSEEIKTVEQWRWSEMQGLELVSSPPKTTTARDTEGKVFEERENRGGERRDMEEVSEVKRDGSSLPSTGFGELFRFADGLDYVLMAIGTVGAIVHGSSLPLFLRFFADLVNSFGSNANNIDKMTHEVIKYAFYFLVVGAAIWASSWAEISCWMWTGERQSTKMRIKYLEAALNQDIPFFDTEVRTSDVVFAINTDAVMVQDAISEKLGNFLHYMATFVSGFVVGFTAVWQLALVTLAVVPLIAVIGGVHTTTLAKLSSKSQEALSEAGNIAEQTIARICIVGLRVDIVSL</sequence>
<evidence type="ECO:0000256" key="3">
    <source>
        <dbReference type="ARBA" id="ARBA00022692"/>
    </source>
</evidence>
<evidence type="ECO:0000256" key="4">
    <source>
        <dbReference type="ARBA" id="ARBA00022737"/>
    </source>
</evidence>
<accession>A0A4S4EH94</accession>
<dbReference type="GO" id="GO:0005524">
    <property type="term" value="F:ATP binding"/>
    <property type="evidence" value="ECO:0007669"/>
    <property type="project" value="UniProtKB-KW"/>
</dbReference>
<dbReference type="STRING" id="542762.A0A4S4EH94"/>
<dbReference type="FunFam" id="1.20.1560.10:FF:000029">
    <property type="entry name" value="ABC transporter B family member 1"/>
    <property type="match status" value="1"/>
</dbReference>
<keyword evidence="5" id="KW-0547">Nucleotide-binding</keyword>
<evidence type="ECO:0000313" key="14">
    <source>
        <dbReference type="Proteomes" id="UP000306102"/>
    </source>
</evidence>
<organism evidence="13 14">
    <name type="scientific">Camellia sinensis var. sinensis</name>
    <name type="common">China tea</name>
    <dbReference type="NCBI Taxonomy" id="542762"/>
    <lineage>
        <taxon>Eukaryota</taxon>
        <taxon>Viridiplantae</taxon>
        <taxon>Streptophyta</taxon>
        <taxon>Embryophyta</taxon>
        <taxon>Tracheophyta</taxon>
        <taxon>Spermatophyta</taxon>
        <taxon>Magnoliopsida</taxon>
        <taxon>eudicotyledons</taxon>
        <taxon>Gunneridae</taxon>
        <taxon>Pentapetalae</taxon>
        <taxon>asterids</taxon>
        <taxon>Ericales</taxon>
        <taxon>Theaceae</taxon>
        <taxon>Camellia</taxon>
    </lineage>
</organism>
<evidence type="ECO:0000256" key="7">
    <source>
        <dbReference type="ARBA" id="ARBA00022989"/>
    </source>
</evidence>
<evidence type="ECO:0000313" key="13">
    <source>
        <dbReference type="EMBL" id="THG15843.1"/>
    </source>
</evidence>
<dbReference type="PANTHER" id="PTHR24222">
    <property type="entry name" value="ABC TRANSPORTER B FAMILY"/>
    <property type="match status" value="1"/>
</dbReference>
<dbReference type="Proteomes" id="UP000306102">
    <property type="component" value="Unassembled WGS sequence"/>
</dbReference>
<proteinExistence type="predicted"/>
<keyword evidence="3 11" id="KW-0812">Transmembrane</keyword>
<feature type="region of interest" description="Disordered" evidence="10">
    <location>
        <begin position="24"/>
        <end position="66"/>
    </location>
</feature>
<dbReference type="GO" id="GO:0140359">
    <property type="term" value="F:ABC-type transporter activity"/>
    <property type="evidence" value="ECO:0007669"/>
    <property type="project" value="InterPro"/>
</dbReference>
<name>A0A4S4EH94_CAMSN</name>
<dbReference type="Gene3D" id="1.20.1560.10">
    <property type="entry name" value="ABC transporter type 1, transmembrane domain"/>
    <property type="match status" value="1"/>
</dbReference>
<comment type="subcellular location">
    <subcellularLocation>
        <location evidence="1">Cell membrane</location>
        <topology evidence="1">Multi-pass membrane protein</topology>
    </subcellularLocation>
</comment>
<feature type="compositionally biased region" description="Basic and acidic residues" evidence="10">
    <location>
        <begin position="33"/>
        <end position="65"/>
    </location>
</feature>
<dbReference type="InterPro" id="IPR039421">
    <property type="entry name" value="Type_1_exporter"/>
</dbReference>
<feature type="transmembrane region" description="Helical" evidence="11">
    <location>
        <begin position="85"/>
        <end position="110"/>
    </location>
</feature>
<evidence type="ECO:0000256" key="5">
    <source>
        <dbReference type="ARBA" id="ARBA00022741"/>
    </source>
</evidence>
<dbReference type="CDD" id="cd18577">
    <property type="entry name" value="ABC_6TM_Pgp_ABCB1_D1_like"/>
    <property type="match status" value="1"/>
</dbReference>
<evidence type="ECO:0000256" key="10">
    <source>
        <dbReference type="SAM" id="MobiDB-lite"/>
    </source>
</evidence>
<evidence type="ECO:0000256" key="11">
    <source>
        <dbReference type="SAM" id="Phobius"/>
    </source>
</evidence>